<dbReference type="InterPro" id="IPR012951">
    <property type="entry name" value="BBE"/>
</dbReference>
<evidence type="ECO:0000256" key="5">
    <source>
        <dbReference type="SAM" id="SignalP"/>
    </source>
</evidence>
<keyword evidence="2" id="KW-0285">Flavoprotein</keyword>
<dbReference type="InterPro" id="IPR036318">
    <property type="entry name" value="FAD-bd_PCMH-like_sf"/>
</dbReference>
<dbReference type="InterPro" id="IPR050416">
    <property type="entry name" value="FAD-linked_Oxidoreductase"/>
</dbReference>
<name>A0A2J6R943_HYAVF</name>
<keyword evidence="4" id="KW-0560">Oxidoreductase</keyword>
<dbReference type="InterPro" id="IPR006094">
    <property type="entry name" value="Oxid_FAD_bind_N"/>
</dbReference>
<evidence type="ECO:0000313" key="7">
    <source>
        <dbReference type="EMBL" id="PMD35025.1"/>
    </source>
</evidence>
<reference evidence="7 8" key="1">
    <citation type="submission" date="2016-04" db="EMBL/GenBank/DDBJ databases">
        <title>A degradative enzymes factory behind the ericoid mycorrhizal symbiosis.</title>
        <authorList>
            <consortium name="DOE Joint Genome Institute"/>
            <person name="Martino E."/>
            <person name="Morin E."/>
            <person name="Grelet G."/>
            <person name="Kuo A."/>
            <person name="Kohler A."/>
            <person name="Daghino S."/>
            <person name="Barry K."/>
            <person name="Choi C."/>
            <person name="Cichocki N."/>
            <person name="Clum A."/>
            <person name="Copeland A."/>
            <person name="Hainaut M."/>
            <person name="Haridas S."/>
            <person name="Labutti K."/>
            <person name="Lindquist E."/>
            <person name="Lipzen A."/>
            <person name="Khouja H.-R."/>
            <person name="Murat C."/>
            <person name="Ohm R."/>
            <person name="Olson A."/>
            <person name="Spatafora J."/>
            <person name="Veneault-Fourrey C."/>
            <person name="Henrissat B."/>
            <person name="Grigoriev I."/>
            <person name="Martin F."/>
            <person name="Perotto S."/>
        </authorList>
    </citation>
    <scope>NUCLEOTIDE SEQUENCE [LARGE SCALE GENOMIC DNA]</scope>
    <source>
        <strain evidence="7 8">F</strain>
    </source>
</reference>
<accession>A0A2J6R943</accession>
<comment type="similarity">
    <text evidence="1">Belongs to the oxygen-dependent FAD-linked oxidoreductase family.</text>
</comment>
<dbReference type="InterPro" id="IPR016164">
    <property type="entry name" value="FAD-linked_Oxase-like_C"/>
</dbReference>
<evidence type="ECO:0000259" key="6">
    <source>
        <dbReference type="PROSITE" id="PS51387"/>
    </source>
</evidence>
<organism evidence="7 8">
    <name type="scientific">Hyaloscypha variabilis (strain UAMH 11265 / GT02V1 / F)</name>
    <name type="common">Meliniomyces variabilis</name>
    <dbReference type="NCBI Taxonomy" id="1149755"/>
    <lineage>
        <taxon>Eukaryota</taxon>
        <taxon>Fungi</taxon>
        <taxon>Dikarya</taxon>
        <taxon>Ascomycota</taxon>
        <taxon>Pezizomycotina</taxon>
        <taxon>Leotiomycetes</taxon>
        <taxon>Helotiales</taxon>
        <taxon>Hyaloscyphaceae</taxon>
        <taxon>Hyaloscypha</taxon>
        <taxon>Hyaloscypha variabilis</taxon>
    </lineage>
</organism>
<dbReference type="SUPFAM" id="SSF56176">
    <property type="entry name" value="FAD-binding/transporter-associated domain-like"/>
    <property type="match status" value="1"/>
</dbReference>
<dbReference type="Pfam" id="PF08031">
    <property type="entry name" value="BBE"/>
    <property type="match status" value="1"/>
</dbReference>
<keyword evidence="3" id="KW-0274">FAD</keyword>
<evidence type="ECO:0000313" key="8">
    <source>
        <dbReference type="Proteomes" id="UP000235786"/>
    </source>
</evidence>
<dbReference type="GO" id="GO:0071949">
    <property type="term" value="F:FAD binding"/>
    <property type="evidence" value="ECO:0007669"/>
    <property type="project" value="InterPro"/>
</dbReference>
<dbReference type="EMBL" id="KZ613953">
    <property type="protein sequence ID" value="PMD35025.1"/>
    <property type="molecule type" value="Genomic_DNA"/>
</dbReference>
<dbReference type="GO" id="GO:0016491">
    <property type="term" value="F:oxidoreductase activity"/>
    <property type="evidence" value="ECO:0007669"/>
    <property type="project" value="UniProtKB-KW"/>
</dbReference>
<feature type="signal peptide" evidence="5">
    <location>
        <begin position="1"/>
        <end position="19"/>
    </location>
</feature>
<keyword evidence="8" id="KW-1185">Reference proteome</keyword>
<evidence type="ECO:0000256" key="4">
    <source>
        <dbReference type="ARBA" id="ARBA00023002"/>
    </source>
</evidence>
<proteinExistence type="inferred from homology"/>
<dbReference type="STRING" id="1149755.A0A2J6R943"/>
<dbReference type="Gene3D" id="3.30.465.10">
    <property type="match status" value="1"/>
</dbReference>
<gene>
    <name evidence="7" type="ORF">L207DRAFT_517135</name>
</gene>
<evidence type="ECO:0000256" key="1">
    <source>
        <dbReference type="ARBA" id="ARBA00005466"/>
    </source>
</evidence>
<dbReference type="PROSITE" id="PS51387">
    <property type="entry name" value="FAD_PCMH"/>
    <property type="match status" value="1"/>
</dbReference>
<dbReference type="AlphaFoldDB" id="A0A2J6R943"/>
<evidence type="ECO:0000256" key="3">
    <source>
        <dbReference type="ARBA" id="ARBA00022827"/>
    </source>
</evidence>
<dbReference type="Pfam" id="PF01565">
    <property type="entry name" value="FAD_binding_4"/>
    <property type="match status" value="1"/>
</dbReference>
<dbReference type="OrthoDB" id="2151789at2759"/>
<sequence length="542" mass="59331">MYSLPFAPLFLLLSSACVASSDQKVLQETTDSSCHNACQALSLSLGSLTHVGLSPSHGQKFFATQQANLIPACIFTPSSPRDLSVGLQTIKSYGCHFAIRSGGHSSATGWSNSDGGVSIDLGEFKDVELVKDGIARVGTGAKWGDVFDFLEPFNLSVVGGRVSDVGVGGLILGGGISYISRRYGWAIDNVKNFEVVLANNSIVNVNQDSAPDLFWALRGGGNNFGIVTRFDLQTYTQGPMWGGFNFHLMSYSDLTSRQSRLNLTSTSSLPYVHSFISNTVSLIWRALCVLGYCIPVNTFFETWQNTTIELANNLHAANTLLSFAYVADVNLHLGCTIVHYTSTVGGPAAYGSISKLPKVYNTYRNASIRDFCDEQKRVNLAGSRNLWLAATFRLNSTLISHIYNIFLSETPSIRLVRGGGAGVNFQPIFLDTIPHFSKNGGNPLGLFAQKEPLMMFGITIKWKHEADDAAVHAFGEAFLQRAVDEGKKMGLWHPYIYQNYAGKGQDVFEGYGEENRKRLREIRGKYDPEEVFGRLVPGGFKI</sequence>
<dbReference type="InterPro" id="IPR016169">
    <property type="entry name" value="FAD-bd_PCMH_sub2"/>
</dbReference>
<feature type="domain" description="FAD-binding PCMH-type" evidence="6">
    <location>
        <begin position="67"/>
        <end position="237"/>
    </location>
</feature>
<protein>
    <submittedName>
        <fullName evidence="7">FAD-binding domain-containing protein</fullName>
    </submittedName>
</protein>
<dbReference type="PANTHER" id="PTHR42973:SF13">
    <property type="entry name" value="FAD-BINDING PCMH-TYPE DOMAIN-CONTAINING PROTEIN"/>
    <property type="match status" value="1"/>
</dbReference>
<keyword evidence="5" id="KW-0732">Signal</keyword>
<dbReference type="Proteomes" id="UP000235786">
    <property type="component" value="Unassembled WGS sequence"/>
</dbReference>
<dbReference type="InterPro" id="IPR016166">
    <property type="entry name" value="FAD-bd_PCMH"/>
</dbReference>
<dbReference type="PANTHER" id="PTHR42973">
    <property type="entry name" value="BINDING OXIDOREDUCTASE, PUTATIVE (AFU_ORTHOLOGUE AFUA_1G17690)-RELATED"/>
    <property type="match status" value="1"/>
</dbReference>
<evidence type="ECO:0000256" key="2">
    <source>
        <dbReference type="ARBA" id="ARBA00022630"/>
    </source>
</evidence>
<feature type="chain" id="PRO_5014359934" evidence="5">
    <location>
        <begin position="20"/>
        <end position="542"/>
    </location>
</feature>
<dbReference type="SUPFAM" id="SSF55103">
    <property type="entry name" value="FAD-linked oxidases, C-terminal domain"/>
    <property type="match status" value="1"/>
</dbReference>